<organism evidence="1 2">
    <name type="scientific">Fragilariopsis cylindrus CCMP1102</name>
    <dbReference type="NCBI Taxonomy" id="635003"/>
    <lineage>
        <taxon>Eukaryota</taxon>
        <taxon>Sar</taxon>
        <taxon>Stramenopiles</taxon>
        <taxon>Ochrophyta</taxon>
        <taxon>Bacillariophyta</taxon>
        <taxon>Bacillariophyceae</taxon>
        <taxon>Bacillariophycidae</taxon>
        <taxon>Bacillariales</taxon>
        <taxon>Bacillariaceae</taxon>
        <taxon>Fragilariopsis</taxon>
    </lineage>
</organism>
<gene>
    <name evidence="1" type="ORF">FRACYDRAFT_269549</name>
</gene>
<dbReference type="OrthoDB" id="10256443at2759"/>
<reference evidence="1 2" key="1">
    <citation type="submission" date="2016-09" db="EMBL/GenBank/DDBJ databases">
        <title>Extensive genetic diversity and differential bi-allelic expression allows diatom success in the polar Southern Ocean.</title>
        <authorList>
            <consortium name="DOE Joint Genome Institute"/>
            <person name="Mock T."/>
            <person name="Otillar R.P."/>
            <person name="Strauss J."/>
            <person name="Dupont C."/>
            <person name="Frickenhaus S."/>
            <person name="Maumus F."/>
            <person name="Mcmullan M."/>
            <person name="Sanges R."/>
            <person name="Schmutz J."/>
            <person name="Toseland A."/>
            <person name="Valas R."/>
            <person name="Veluchamy A."/>
            <person name="Ward B.J."/>
            <person name="Allen A."/>
            <person name="Barry K."/>
            <person name="Falciatore A."/>
            <person name="Ferrante M."/>
            <person name="Fortunato A.E."/>
            <person name="Gloeckner G."/>
            <person name="Gruber A."/>
            <person name="Hipkin R."/>
            <person name="Janech M."/>
            <person name="Kroth P."/>
            <person name="Leese F."/>
            <person name="Lindquist E."/>
            <person name="Lyon B.R."/>
            <person name="Martin J."/>
            <person name="Mayer C."/>
            <person name="Parker M."/>
            <person name="Quesneville H."/>
            <person name="Raymond J."/>
            <person name="Uhlig C."/>
            <person name="Valentin K.U."/>
            <person name="Worden A.Z."/>
            <person name="Armbrust E.V."/>
            <person name="Bowler C."/>
            <person name="Green B."/>
            <person name="Moulton V."/>
            <person name="Van Oosterhout C."/>
            <person name="Grigoriev I."/>
        </authorList>
    </citation>
    <scope>NUCLEOTIDE SEQUENCE [LARGE SCALE GENOMIC DNA]</scope>
    <source>
        <strain evidence="1 2">CCMP1102</strain>
    </source>
</reference>
<dbReference type="InParanoid" id="A0A1E7F7V7"/>
<protein>
    <submittedName>
        <fullName evidence="1">Uncharacterized protein</fullName>
    </submittedName>
</protein>
<evidence type="ECO:0000313" key="1">
    <source>
        <dbReference type="EMBL" id="OEU14219.1"/>
    </source>
</evidence>
<proteinExistence type="predicted"/>
<dbReference type="AlphaFoldDB" id="A0A1E7F7V7"/>
<dbReference type="KEGG" id="fcy:FRACYDRAFT_269549"/>
<keyword evidence="2" id="KW-1185">Reference proteome</keyword>
<dbReference type="EMBL" id="KV784360">
    <property type="protein sequence ID" value="OEU14219.1"/>
    <property type="molecule type" value="Genomic_DNA"/>
</dbReference>
<evidence type="ECO:0000313" key="2">
    <source>
        <dbReference type="Proteomes" id="UP000095751"/>
    </source>
</evidence>
<dbReference type="Proteomes" id="UP000095751">
    <property type="component" value="Unassembled WGS sequence"/>
</dbReference>
<sequence length="119" mass="13578">MDEIYELFEKRRNTQLISDAEILIDKMLTEQNKGAKSDMTASIFIGSMKDLSTARRNALLKKVYISSTKEKFIDNVRADGDDLDMVVVNERNDNDTGKFEAYGGVVFETFYKLDLSIYG</sequence>
<accession>A0A1E7F7V7</accession>
<name>A0A1E7F7V7_9STRA</name>